<dbReference type="AlphaFoldDB" id="A0ABD2MGU2"/>
<evidence type="ECO:0000313" key="2">
    <source>
        <dbReference type="Proteomes" id="UP001516400"/>
    </source>
</evidence>
<reference evidence="1 2" key="1">
    <citation type="journal article" date="2021" name="BMC Biol.">
        <title>Horizontally acquired antibacterial genes associated with adaptive radiation of ladybird beetles.</title>
        <authorList>
            <person name="Li H.S."/>
            <person name="Tang X.F."/>
            <person name="Huang Y.H."/>
            <person name="Xu Z.Y."/>
            <person name="Chen M.L."/>
            <person name="Du X.Y."/>
            <person name="Qiu B.Y."/>
            <person name="Chen P.T."/>
            <person name="Zhang W."/>
            <person name="Slipinski A."/>
            <person name="Escalona H.E."/>
            <person name="Waterhouse R.M."/>
            <person name="Zwick A."/>
            <person name="Pang H."/>
        </authorList>
    </citation>
    <scope>NUCLEOTIDE SEQUENCE [LARGE SCALE GENOMIC DNA]</scope>
    <source>
        <strain evidence="1">SYSU2018</strain>
    </source>
</reference>
<gene>
    <name evidence="1" type="ORF">HHI36_009775</name>
</gene>
<evidence type="ECO:0000313" key="1">
    <source>
        <dbReference type="EMBL" id="KAL3265570.1"/>
    </source>
</evidence>
<feature type="non-terminal residue" evidence="1">
    <location>
        <position position="53"/>
    </location>
</feature>
<proteinExistence type="predicted"/>
<dbReference type="EMBL" id="JABFTP020000001">
    <property type="protein sequence ID" value="KAL3265570.1"/>
    <property type="molecule type" value="Genomic_DNA"/>
</dbReference>
<sequence>MNSNGSLLDLLFTSNSETEVRLADYTLLPLDIRRSHPAFAIDVACRIAEGMGF</sequence>
<organism evidence="1 2">
    <name type="scientific">Cryptolaemus montrouzieri</name>
    <dbReference type="NCBI Taxonomy" id="559131"/>
    <lineage>
        <taxon>Eukaryota</taxon>
        <taxon>Metazoa</taxon>
        <taxon>Ecdysozoa</taxon>
        <taxon>Arthropoda</taxon>
        <taxon>Hexapoda</taxon>
        <taxon>Insecta</taxon>
        <taxon>Pterygota</taxon>
        <taxon>Neoptera</taxon>
        <taxon>Endopterygota</taxon>
        <taxon>Coleoptera</taxon>
        <taxon>Polyphaga</taxon>
        <taxon>Cucujiformia</taxon>
        <taxon>Coccinelloidea</taxon>
        <taxon>Coccinellidae</taxon>
        <taxon>Scymninae</taxon>
        <taxon>Scymnini</taxon>
        <taxon>Cryptolaemus</taxon>
    </lineage>
</organism>
<name>A0ABD2MGU2_9CUCU</name>
<protein>
    <submittedName>
        <fullName evidence="1">Uncharacterized protein</fullName>
    </submittedName>
</protein>
<dbReference type="Proteomes" id="UP001516400">
    <property type="component" value="Unassembled WGS sequence"/>
</dbReference>
<keyword evidence="2" id="KW-1185">Reference proteome</keyword>
<accession>A0ABD2MGU2</accession>
<comment type="caution">
    <text evidence="1">The sequence shown here is derived from an EMBL/GenBank/DDBJ whole genome shotgun (WGS) entry which is preliminary data.</text>
</comment>